<dbReference type="Gene3D" id="3.20.20.70">
    <property type="entry name" value="Aldolase class I"/>
    <property type="match status" value="1"/>
</dbReference>
<organism evidence="6 7">
    <name type="scientific">Shewanella nanhaiensis</name>
    <dbReference type="NCBI Taxonomy" id="2864872"/>
    <lineage>
        <taxon>Bacteria</taxon>
        <taxon>Pseudomonadati</taxon>
        <taxon>Pseudomonadota</taxon>
        <taxon>Gammaproteobacteria</taxon>
        <taxon>Alteromonadales</taxon>
        <taxon>Shewanellaceae</taxon>
        <taxon>Shewanella</taxon>
    </lineage>
</organism>
<keyword evidence="2" id="KW-0963">Cytoplasm</keyword>
<evidence type="ECO:0000256" key="2">
    <source>
        <dbReference type="ARBA" id="ARBA00022490"/>
    </source>
</evidence>
<dbReference type="EMBL" id="JAHZST010000013">
    <property type="protein sequence ID" value="MBW8185358.1"/>
    <property type="molecule type" value="Genomic_DNA"/>
</dbReference>
<reference evidence="6 7" key="1">
    <citation type="submission" date="2021-07" db="EMBL/GenBank/DDBJ databases">
        <title>Shewanella sp. nov, isolated from SCS.</title>
        <authorList>
            <person name="Cao W.R."/>
        </authorList>
    </citation>
    <scope>NUCLEOTIDE SEQUENCE [LARGE SCALE GENOMIC DNA]</scope>
    <source>
        <strain evidence="6 7">NR704-98</strain>
    </source>
</reference>
<comment type="similarity">
    <text evidence="5">Belongs to the DapA family.</text>
</comment>
<dbReference type="RefSeq" id="WP_220110789.1">
    <property type="nucleotide sequence ID" value="NZ_JAHZST010000013.1"/>
</dbReference>
<comment type="subcellular location">
    <subcellularLocation>
        <location evidence="1">Cytoplasm</location>
    </subcellularLocation>
</comment>
<evidence type="ECO:0000256" key="3">
    <source>
        <dbReference type="ARBA" id="ARBA00023239"/>
    </source>
</evidence>
<dbReference type="Pfam" id="PF00701">
    <property type="entry name" value="DHDPS"/>
    <property type="match status" value="1"/>
</dbReference>
<dbReference type="Proteomes" id="UP001195963">
    <property type="component" value="Unassembled WGS sequence"/>
</dbReference>
<accession>A0ABS7E6Q4</accession>
<dbReference type="SUPFAM" id="SSF51569">
    <property type="entry name" value="Aldolase"/>
    <property type="match status" value="1"/>
</dbReference>
<evidence type="ECO:0000313" key="6">
    <source>
        <dbReference type="EMBL" id="MBW8185358.1"/>
    </source>
</evidence>
<dbReference type="PRINTS" id="PR00146">
    <property type="entry name" value="DHPICSNTHASE"/>
</dbReference>
<evidence type="ECO:0000256" key="1">
    <source>
        <dbReference type="ARBA" id="ARBA00004496"/>
    </source>
</evidence>
<dbReference type="PIRSF" id="PIRSF001365">
    <property type="entry name" value="DHDPS"/>
    <property type="match status" value="1"/>
</dbReference>
<protein>
    <submittedName>
        <fullName evidence="6">Dihydrodipicolinate synthase family protein</fullName>
    </submittedName>
</protein>
<dbReference type="PANTHER" id="PTHR12128">
    <property type="entry name" value="DIHYDRODIPICOLINATE SYNTHASE"/>
    <property type="match status" value="1"/>
</dbReference>
<comment type="caution">
    <text evidence="6">The sequence shown here is derived from an EMBL/GenBank/DDBJ whole genome shotgun (WGS) entry which is preliminary data.</text>
</comment>
<keyword evidence="7" id="KW-1185">Reference proteome</keyword>
<dbReference type="PANTHER" id="PTHR12128:SF21">
    <property type="entry name" value="N-ACETYLNEURAMINATE LYASE"/>
    <property type="match status" value="1"/>
</dbReference>
<proteinExistence type="inferred from homology"/>
<sequence>MERINSLINAPFTAFHPDGSLNLTLVPSYIQTLINSGIAGVFINGSSGEGHLLTEEERMICAEKWVESAPANFKVIVHVGSNSINASKKLAQHAAQIGAWGFSAMGPTFPKINRVNELADYCAEIAAAAPTLPFYYYHIPAFTGVYTSMVELLKAVDGRIDNFSGIKYTYESLYEYTQCRRYSNGKYDVLHGQDETLLPSLAFGGAQGCIGGTFNYAAGLYTQIRAAFSEGDFDKAQQLQYQSLDLIDVICRYRGNIVAGKQIMKLIGLDLGPNRTPFQNLSPVELASMKQELESIGFFSYANEVSHL</sequence>
<evidence type="ECO:0000256" key="5">
    <source>
        <dbReference type="PIRNR" id="PIRNR001365"/>
    </source>
</evidence>
<dbReference type="SMART" id="SM01130">
    <property type="entry name" value="DHDPS"/>
    <property type="match status" value="1"/>
</dbReference>
<name>A0ABS7E6Q4_9GAMM</name>
<dbReference type="InterPro" id="IPR002220">
    <property type="entry name" value="DapA-like"/>
</dbReference>
<gene>
    <name evidence="6" type="ORF">K0625_17020</name>
</gene>
<keyword evidence="4" id="KW-0119">Carbohydrate metabolism</keyword>
<dbReference type="InterPro" id="IPR013785">
    <property type="entry name" value="Aldolase_TIM"/>
</dbReference>
<keyword evidence="3 5" id="KW-0456">Lyase</keyword>
<evidence type="ECO:0000256" key="4">
    <source>
        <dbReference type="ARBA" id="ARBA00023277"/>
    </source>
</evidence>
<evidence type="ECO:0000313" key="7">
    <source>
        <dbReference type="Proteomes" id="UP001195963"/>
    </source>
</evidence>